<dbReference type="NCBIfam" id="NF003260">
    <property type="entry name" value="PRK04223.1"/>
    <property type="match status" value="1"/>
</dbReference>
<comment type="similarity">
    <text evidence="1 4 5">Belongs to the universal ribosomal protein uL22 family.</text>
</comment>
<reference evidence="7" key="1">
    <citation type="journal article" date="2017" name="Nature">
        <title>Metagenomic exploration of ASGARD archaea illuminates the origin of cellular complexity in eukaryotes.</title>
        <authorList>
            <person name="Zaremba-Niedzwiedzka K."/>
            <person name="Caceres E.F."/>
            <person name="Saw J.H.W."/>
            <person name="Backstrom D."/>
            <person name="Juzokaite L."/>
            <person name="Vancaester E."/>
            <person name="Seitz K.W."/>
            <person name="Anantharaman K."/>
            <person name="Starnawski P."/>
            <person name="Kjeldsen K.U."/>
            <person name="Stott M.B."/>
            <person name="Nunoura T."/>
            <person name="Banfield J.F."/>
            <person name="Schramm A."/>
            <person name="Baker B.J."/>
            <person name="Spang A."/>
            <person name="Ettema T.J.G."/>
        </authorList>
    </citation>
    <scope>NUCLEOTIDE SEQUENCE</scope>
    <source>
        <strain evidence="7">TIV_2</strain>
    </source>
</reference>
<dbReference type="EMBL" id="KX764994">
    <property type="protein sequence ID" value="AOZ56081.1"/>
    <property type="molecule type" value="Genomic_DNA"/>
</dbReference>
<evidence type="ECO:0000256" key="3">
    <source>
        <dbReference type="ARBA" id="ARBA00023274"/>
    </source>
</evidence>
<dbReference type="PANTHER" id="PTHR11593">
    <property type="entry name" value="60S RIBOSOMAL PROTEIN L17"/>
    <property type="match status" value="1"/>
</dbReference>
<dbReference type="InterPro" id="IPR057265">
    <property type="entry name" value="Ribosomal_uL22_arc-type"/>
</dbReference>
<evidence type="ECO:0000256" key="2">
    <source>
        <dbReference type="ARBA" id="ARBA00022980"/>
    </source>
</evidence>
<dbReference type="HAMAP" id="MF_01331_A">
    <property type="entry name" value="Ribosomal_uL22_A"/>
    <property type="match status" value="1"/>
</dbReference>
<keyword evidence="3 4" id="KW-0687">Ribonucleoprotein</keyword>
<dbReference type="GO" id="GO:0002181">
    <property type="term" value="P:cytoplasmic translation"/>
    <property type="evidence" value="ECO:0007669"/>
    <property type="project" value="TreeGrafter"/>
</dbReference>
<keyword evidence="2 4" id="KW-0689">Ribosomal protein</keyword>
<gene>
    <name evidence="4" type="primary">rpl22</name>
</gene>
<comment type="function">
    <text evidence="4">The globular domain of the protein is located near the polypeptide exit tunnel on the outside of the subunit, while an extended beta-hairpin is found that lines the wall of the exit tunnel in the center of the 70S ribosome.</text>
</comment>
<dbReference type="PANTHER" id="PTHR11593:SF10">
    <property type="entry name" value="60S RIBOSOMAL PROTEIN L17"/>
    <property type="match status" value="1"/>
</dbReference>
<keyword evidence="4 6" id="KW-0699">rRNA-binding</keyword>
<evidence type="ECO:0000313" key="7">
    <source>
        <dbReference type="EMBL" id="AOZ56081.1"/>
    </source>
</evidence>
<dbReference type="SUPFAM" id="SSF54843">
    <property type="entry name" value="Ribosomal protein L22"/>
    <property type="match status" value="1"/>
</dbReference>
<dbReference type="PROSITE" id="PS00464">
    <property type="entry name" value="RIBOSOMAL_L22"/>
    <property type="match status" value="1"/>
</dbReference>
<accession>A0A1L2JT90</accession>
<evidence type="ECO:0000256" key="6">
    <source>
        <dbReference type="RuleBase" id="RU004007"/>
    </source>
</evidence>
<dbReference type="GO" id="GO:0022625">
    <property type="term" value="C:cytosolic large ribosomal subunit"/>
    <property type="evidence" value="ECO:0007669"/>
    <property type="project" value="UniProtKB-UniRule"/>
</dbReference>
<dbReference type="NCBIfam" id="TIGR01038">
    <property type="entry name" value="uL22_arch_euk"/>
    <property type="match status" value="1"/>
</dbReference>
<sequence length="155" mass="17837">MPNFGYSYAQELKENQVKASARDLRVSFKEMVELVRELRGKSLEDARRILEDVISVKKPIPFKRYCGGVGHRRQLEGWKAGRYPVKAAKLVMKLLKSAEANAEQKGLDVDRLFIRHIAAQKGPKMRRFFTRAFGRATPKIEQLVHVEVVLEERGE</sequence>
<dbReference type="GO" id="GO:0019843">
    <property type="term" value="F:rRNA binding"/>
    <property type="evidence" value="ECO:0007669"/>
    <property type="project" value="UniProtKB-UniRule"/>
</dbReference>
<dbReference type="GO" id="GO:0003735">
    <property type="term" value="F:structural constituent of ribosome"/>
    <property type="evidence" value="ECO:0007669"/>
    <property type="project" value="UniProtKB-UniRule"/>
</dbReference>
<proteinExistence type="inferred from homology"/>
<name>A0A1L2JT90_9CREN</name>
<dbReference type="InterPro" id="IPR018260">
    <property type="entry name" value="Ribosomal_uL22_CS"/>
</dbReference>
<evidence type="ECO:0000256" key="4">
    <source>
        <dbReference type="HAMAP-Rule" id="MF_01331"/>
    </source>
</evidence>
<keyword evidence="4 6" id="KW-0694">RNA-binding</keyword>
<dbReference type="InterPro" id="IPR005721">
    <property type="entry name" value="Ribosomal_uL22_euk/arc"/>
</dbReference>
<dbReference type="Pfam" id="PF00237">
    <property type="entry name" value="Ribosomal_L22"/>
    <property type="match status" value="1"/>
</dbReference>
<evidence type="ECO:0000256" key="1">
    <source>
        <dbReference type="ARBA" id="ARBA00009451"/>
    </source>
</evidence>
<organism evidence="7">
    <name type="scientific">uncultured korarchaeote</name>
    <dbReference type="NCBI Taxonomy" id="161241"/>
    <lineage>
        <taxon>Archaea</taxon>
        <taxon>Thermoproteota</taxon>
        <taxon>environmental samples</taxon>
    </lineage>
</organism>
<dbReference type="InterPro" id="IPR001063">
    <property type="entry name" value="Ribosomal_uL22"/>
</dbReference>
<dbReference type="Gene3D" id="3.90.470.10">
    <property type="entry name" value="Ribosomal protein L22/L17"/>
    <property type="match status" value="1"/>
</dbReference>
<evidence type="ECO:0000256" key="5">
    <source>
        <dbReference type="RuleBase" id="RU004005"/>
    </source>
</evidence>
<dbReference type="AlphaFoldDB" id="A0A1L2JT90"/>
<dbReference type="InterPro" id="IPR036394">
    <property type="entry name" value="Ribosomal_uL22_sf"/>
</dbReference>
<comment type="function">
    <text evidence="4 6">This protein binds specifically to 23S rRNA. It makes multiple contacts with different domains of the 23S rRNA in the assembled 50S subunit and ribosome.</text>
</comment>
<comment type="subunit">
    <text evidence="4 6">Part of the 50S ribosomal subunit.</text>
</comment>
<protein>
    <recommendedName>
        <fullName evidence="4">Large ribosomal subunit protein uL22</fullName>
    </recommendedName>
</protein>